<dbReference type="GO" id="GO:0004748">
    <property type="term" value="F:ribonucleoside-diphosphate reductase activity, thioredoxin disulfide as acceptor"/>
    <property type="evidence" value="ECO:0007669"/>
    <property type="project" value="TreeGrafter"/>
</dbReference>
<keyword evidence="4" id="KW-0170">Cobalt</keyword>
<keyword evidence="3" id="KW-0560">Oxidoreductase</keyword>
<evidence type="ECO:0000259" key="6">
    <source>
        <dbReference type="Pfam" id="PF02867"/>
    </source>
</evidence>
<feature type="compositionally biased region" description="Basic and acidic residues" evidence="5">
    <location>
        <begin position="83"/>
        <end position="92"/>
    </location>
</feature>
<evidence type="ECO:0000256" key="1">
    <source>
        <dbReference type="ARBA" id="ARBA00001922"/>
    </source>
</evidence>
<accession>W0JUL1</accession>
<dbReference type="InterPro" id="IPR050862">
    <property type="entry name" value="RdRp_reductase_class-2"/>
</dbReference>
<evidence type="ECO:0000256" key="2">
    <source>
        <dbReference type="ARBA" id="ARBA00022628"/>
    </source>
</evidence>
<evidence type="ECO:0000256" key="5">
    <source>
        <dbReference type="SAM" id="MobiDB-lite"/>
    </source>
</evidence>
<feature type="region of interest" description="Disordered" evidence="5">
    <location>
        <begin position="57"/>
        <end position="92"/>
    </location>
</feature>
<dbReference type="AlphaFoldDB" id="W0JUL1"/>
<dbReference type="HOGENOM" id="CLU_2406248_0_0_2"/>
<dbReference type="PANTHER" id="PTHR43371">
    <property type="entry name" value="VITAMIN B12-DEPENDENT RIBONUCLEOTIDE REDUCTASE"/>
    <property type="match status" value="1"/>
</dbReference>
<gene>
    <name evidence="7" type="ORF">HALLA_11870</name>
    <name evidence="8" type="ORF">HALLA_12180</name>
</gene>
<dbReference type="PANTHER" id="PTHR43371:SF1">
    <property type="entry name" value="RIBONUCLEOSIDE-DIPHOSPHATE REDUCTASE"/>
    <property type="match status" value="1"/>
</dbReference>
<dbReference type="STRING" id="797299.HALLA_11870"/>
<reference evidence="7 9" key="1">
    <citation type="submission" date="2014-01" db="EMBL/GenBank/DDBJ databases">
        <authorList>
            <consortium name="DOE Joint Genome Institute"/>
            <person name="Anderson I."/>
            <person name="Huntemann M."/>
            <person name="Han J."/>
            <person name="Chen A."/>
            <person name="Kyrpides N."/>
            <person name="Mavromatis K."/>
            <person name="Markowitz V."/>
            <person name="Palaniappan K."/>
            <person name="Ivanova N."/>
            <person name="Schaumberg A."/>
            <person name="Pati A."/>
            <person name="Liolios K."/>
            <person name="Nordberg H.P."/>
            <person name="Cantor M.N."/>
            <person name="Hua S.X."/>
            <person name="Woyke T."/>
        </authorList>
    </citation>
    <scope>NUCLEOTIDE SEQUENCE [LARGE SCALE GENOMIC DNA]</scope>
    <source>
        <strain evidence="7 9">XH-48</strain>
    </source>
</reference>
<evidence type="ECO:0000256" key="4">
    <source>
        <dbReference type="ARBA" id="ARBA00023285"/>
    </source>
</evidence>
<dbReference type="EMBL" id="CP007055">
    <property type="protein sequence ID" value="AHG00930.1"/>
    <property type="molecule type" value="Genomic_DNA"/>
</dbReference>
<keyword evidence="2" id="KW-0846">Cobalamin</keyword>
<dbReference type="GO" id="GO:0031419">
    <property type="term" value="F:cobalamin binding"/>
    <property type="evidence" value="ECO:0007669"/>
    <property type="project" value="UniProtKB-KW"/>
</dbReference>
<evidence type="ECO:0000313" key="8">
    <source>
        <dbReference type="EMBL" id="AHG00981.1"/>
    </source>
</evidence>
<dbReference type="Proteomes" id="UP000019024">
    <property type="component" value="Chromosome"/>
</dbReference>
<dbReference type="InterPro" id="IPR000788">
    <property type="entry name" value="RNR_lg_C"/>
</dbReference>
<dbReference type="EMBL" id="CP007055">
    <property type="protein sequence ID" value="AHG00981.1"/>
    <property type="molecule type" value="Genomic_DNA"/>
</dbReference>
<dbReference type="KEGG" id="hlr:HALLA_12180"/>
<feature type="domain" description="Ribonucleotide reductase large subunit C-terminal" evidence="6">
    <location>
        <begin position="18"/>
        <end position="67"/>
    </location>
</feature>
<dbReference type="Gene3D" id="3.20.70.20">
    <property type="match status" value="1"/>
</dbReference>
<dbReference type="SUPFAM" id="SSF51998">
    <property type="entry name" value="PFL-like glycyl radical enzymes"/>
    <property type="match status" value="1"/>
</dbReference>
<evidence type="ECO:0000256" key="3">
    <source>
        <dbReference type="ARBA" id="ARBA00023002"/>
    </source>
</evidence>
<dbReference type="Pfam" id="PF02867">
    <property type="entry name" value="Ribonuc_red_lgC"/>
    <property type="match status" value="1"/>
</dbReference>
<evidence type="ECO:0000313" key="9">
    <source>
        <dbReference type="Proteomes" id="UP000019024"/>
    </source>
</evidence>
<dbReference type="PATRIC" id="fig|797299.3.peg.1400"/>
<comment type="cofactor">
    <cofactor evidence="1">
        <name>adenosylcob(III)alamin</name>
        <dbReference type="ChEBI" id="CHEBI:18408"/>
    </cofactor>
</comment>
<proteinExistence type="predicted"/>
<dbReference type="eggNOG" id="arCOG04276">
    <property type="taxonomic scope" value="Archaea"/>
</dbReference>
<evidence type="ECO:0000313" key="7">
    <source>
        <dbReference type="EMBL" id="AHG00930.1"/>
    </source>
</evidence>
<dbReference type="KEGG" id="hlr:HALLA_11870"/>
<keyword evidence="9" id="KW-1185">Reference proteome</keyword>
<name>W0JUL1_9EURY</name>
<sequence length="92" mass="10059">MPNSPTLMNAGDELQQLSACFVMSPDDDLSDIHETAKKAAEVFRSDGVGYGFWKHRPFGDSVGSTGESPPDRSRSYGPIHILTEGKEVYDPN</sequence>
<organism evidence="7 9">
    <name type="scientific">Halostagnicola larsenii XH-48</name>
    <dbReference type="NCBI Taxonomy" id="797299"/>
    <lineage>
        <taxon>Archaea</taxon>
        <taxon>Methanobacteriati</taxon>
        <taxon>Methanobacteriota</taxon>
        <taxon>Stenosarchaea group</taxon>
        <taxon>Halobacteria</taxon>
        <taxon>Halobacteriales</taxon>
        <taxon>Natrialbaceae</taxon>
        <taxon>Halostagnicola</taxon>
    </lineage>
</organism>
<protein>
    <recommendedName>
        <fullName evidence="6">Ribonucleotide reductase large subunit C-terminal domain-containing protein</fullName>
    </recommendedName>
</protein>